<evidence type="ECO:0000256" key="1">
    <source>
        <dbReference type="SAM" id="MobiDB-lite"/>
    </source>
</evidence>
<evidence type="ECO:0000313" key="3">
    <source>
        <dbReference type="Proteomes" id="UP001519460"/>
    </source>
</evidence>
<feature type="region of interest" description="Disordered" evidence="1">
    <location>
        <begin position="1"/>
        <end position="32"/>
    </location>
</feature>
<gene>
    <name evidence="2" type="ORF">BaRGS_00012503</name>
</gene>
<organism evidence="2 3">
    <name type="scientific">Batillaria attramentaria</name>
    <dbReference type="NCBI Taxonomy" id="370345"/>
    <lineage>
        <taxon>Eukaryota</taxon>
        <taxon>Metazoa</taxon>
        <taxon>Spiralia</taxon>
        <taxon>Lophotrochozoa</taxon>
        <taxon>Mollusca</taxon>
        <taxon>Gastropoda</taxon>
        <taxon>Caenogastropoda</taxon>
        <taxon>Sorbeoconcha</taxon>
        <taxon>Cerithioidea</taxon>
        <taxon>Batillariidae</taxon>
        <taxon>Batillaria</taxon>
    </lineage>
</organism>
<dbReference type="AlphaFoldDB" id="A0ABD0LAV5"/>
<evidence type="ECO:0000313" key="2">
    <source>
        <dbReference type="EMBL" id="KAK7496338.1"/>
    </source>
</evidence>
<name>A0ABD0LAV5_9CAEN</name>
<sequence length="111" mass="12529">MAARGQNSKIASDNTRPLYNTGRHNKHSFPSRAYSITGTHTFEKQTQTLPFLPKKTRSDEGHYAEPCFRRTAVSKANITSSGARLTSGFWLRLSENQLDAFCYQLTETSQI</sequence>
<protein>
    <submittedName>
        <fullName evidence="2">Uncharacterized protein</fullName>
    </submittedName>
</protein>
<comment type="caution">
    <text evidence="2">The sequence shown here is derived from an EMBL/GenBank/DDBJ whole genome shotgun (WGS) entry which is preliminary data.</text>
</comment>
<feature type="compositionally biased region" description="Polar residues" evidence="1">
    <location>
        <begin position="1"/>
        <end position="18"/>
    </location>
</feature>
<accession>A0ABD0LAV5</accession>
<dbReference type="Proteomes" id="UP001519460">
    <property type="component" value="Unassembled WGS sequence"/>
</dbReference>
<proteinExistence type="predicted"/>
<dbReference type="EMBL" id="JACVVK020000068">
    <property type="protein sequence ID" value="KAK7496338.1"/>
    <property type="molecule type" value="Genomic_DNA"/>
</dbReference>
<keyword evidence="3" id="KW-1185">Reference proteome</keyword>
<reference evidence="2 3" key="1">
    <citation type="journal article" date="2023" name="Sci. Data">
        <title>Genome assembly of the Korean intertidal mud-creeper Batillaria attramentaria.</title>
        <authorList>
            <person name="Patra A.K."/>
            <person name="Ho P.T."/>
            <person name="Jun S."/>
            <person name="Lee S.J."/>
            <person name="Kim Y."/>
            <person name="Won Y.J."/>
        </authorList>
    </citation>
    <scope>NUCLEOTIDE SEQUENCE [LARGE SCALE GENOMIC DNA]</scope>
    <source>
        <strain evidence="2">Wonlab-2016</strain>
    </source>
</reference>